<keyword evidence="4" id="KW-1185">Reference proteome</keyword>
<dbReference type="EMBL" id="AEQR01000002">
    <property type="protein sequence ID" value="EFW00330.1"/>
    <property type="molecule type" value="Genomic_DNA"/>
</dbReference>
<dbReference type="HOGENOM" id="CLU_082934_1_0_9"/>
<dbReference type="Proteomes" id="UP000002814">
    <property type="component" value="Unassembled WGS sequence"/>
</dbReference>
<feature type="domain" description="T6SS immunity protein Tdi1 C-terminal" evidence="2">
    <location>
        <begin position="112"/>
        <end position="182"/>
    </location>
</feature>
<dbReference type="InterPro" id="IPR015002">
    <property type="entry name" value="T6SS_Tdi1_C"/>
</dbReference>
<protein>
    <submittedName>
        <fullName evidence="3">GAD-like protein</fullName>
    </submittedName>
</protein>
<evidence type="ECO:0000259" key="1">
    <source>
        <dbReference type="Pfam" id="PF08887"/>
    </source>
</evidence>
<dbReference type="InterPro" id="IPR014983">
    <property type="entry name" value="GAD-rel"/>
</dbReference>
<reference evidence="3 4" key="1">
    <citation type="submission" date="2010-12" db="EMBL/GenBank/DDBJ databases">
        <authorList>
            <person name="Muzny D."/>
            <person name="Qin X."/>
            <person name="Deng J."/>
            <person name="Jiang H."/>
            <person name="Liu Y."/>
            <person name="Qu J."/>
            <person name="Song X.-Z."/>
            <person name="Zhang L."/>
            <person name="Thornton R."/>
            <person name="Coyle M."/>
            <person name="Francisco L."/>
            <person name="Jackson L."/>
            <person name="Javaid M."/>
            <person name="Korchina V."/>
            <person name="Kovar C."/>
            <person name="Mata R."/>
            <person name="Mathew T."/>
            <person name="Ngo R."/>
            <person name="Nguyen L."/>
            <person name="Nguyen N."/>
            <person name="Okwuonu G."/>
            <person name="Ongeri F."/>
            <person name="Pham C."/>
            <person name="Simmons D."/>
            <person name="Wilczek-Boney K."/>
            <person name="Hale W."/>
            <person name="Jakkamsetti A."/>
            <person name="Pham P."/>
            <person name="Ruth R."/>
            <person name="San Lucas F."/>
            <person name="Warren J."/>
            <person name="Zhang J."/>
            <person name="Zhao Z."/>
            <person name="Zhou C."/>
            <person name="Zhu D."/>
            <person name="Lee S."/>
            <person name="Bess C."/>
            <person name="Blankenburg K."/>
            <person name="Forbes L."/>
            <person name="Fu Q."/>
            <person name="Gubbala S."/>
            <person name="Hirani K."/>
            <person name="Jayaseelan J.C."/>
            <person name="Lara F."/>
            <person name="Munidasa M."/>
            <person name="Palculict T."/>
            <person name="Patil S."/>
            <person name="Pu L.-L."/>
            <person name="Saada N."/>
            <person name="Tang L."/>
            <person name="Weissenberger G."/>
            <person name="Zhu Y."/>
            <person name="Hemphill L."/>
            <person name="Shang Y."/>
            <person name="Youmans B."/>
            <person name="Ayvaz T."/>
            <person name="Ross M."/>
            <person name="Santibanez J."/>
            <person name="Aqrawi P."/>
            <person name="Gross S."/>
            <person name="Joshi V."/>
            <person name="Fowler G."/>
            <person name="Nazareth L."/>
            <person name="Reid J."/>
            <person name="Worley K."/>
            <person name="Petrosino J."/>
            <person name="Highlander S."/>
            <person name="Gibbs R."/>
        </authorList>
    </citation>
    <scope>NUCLEOTIDE SEQUENCE [LARGE SCALE GENOMIC DNA]</scope>
    <source>
        <strain evidence="3 4">ATCC 700641</strain>
    </source>
</reference>
<evidence type="ECO:0000259" key="2">
    <source>
        <dbReference type="Pfam" id="PF08906"/>
    </source>
</evidence>
<gene>
    <name evidence="3" type="ORF">HMPREF9421_0159</name>
</gene>
<organism evidence="3 4">
    <name type="scientific">Streptococcus australis ATCC 700641</name>
    <dbReference type="NCBI Taxonomy" id="888833"/>
    <lineage>
        <taxon>Bacteria</taxon>
        <taxon>Bacillati</taxon>
        <taxon>Bacillota</taxon>
        <taxon>Bacilli</taxon>
        <taxon>Lactobacillales</taxon>
        <taxon>Streptococcaceae</taxon>
        <taxon>Streptococcus</taxon>
    </lineage>
</organism>
<dbReference type="AlphaFoldDB" id="E7S826"/>
<evidence type="ECO:0000313" key="4">
    <source>
        <dbReference type="Proteomes" id="UP000002814"/>
    </source>
</evidence>
<sequence length="188" mass="21877">MLKTKSEDNMLENFIKEADMPQEVIEKYKDQVPAELLQIWQEDGLGTFLDGYLKVINPDDYLELLQDSYFRGDIAFPMFVTAFGDIITWEENEFVGIVKYNLQDCDIIIKSLKYFLQYLDNSYVTDNFELDLYRQAVSKYGALSYNQCFGFAPLLALGGFKNVDHMDKVKILEHIYLMYQLTGGVFDD</sequence>
<comment type="caution">
    <text evidence="3">The sequence shown here is derived from an EMBL/GenBank/DDBJ whole genome shotgun (WGS) entry which is preliminary data.</text>
</comment>
<proteinExistence type="predicted"/>
<name>E7S826_9STRE</name>
<dbReference type="Pfam" id="PF08906">
    <property type="entry name" value="T6SS_Tdi1_C"/>
    <property type="match status" value="1"/>
</dbReference>
<evidence type="ECO:0000313" key="3">
    <source>
        <dbReference type="EMBL" id="EFW00330.1"/>
    </source>
</evidence>
<feature type="domain" description="GAD-related" evidence="1">
    <location>
        <begin position="12"/>
        <end position="92"/>
    </location>
</feature>
<accession>E7S826</accession>
<dbReference type="Pfam" id="PF08887">
    <property type="entry name" value="GAD-like"/>
    <property type="match status" value="1"/>
</dbReference>
<dbReference type="eggNOG" id="COG5620">
    <property type="taxonomic scope" value="Bacteria"/>
</dbReference>